<dbReference type="PANTHER" id="PTHR30151:SF0">
    <property type="entry name" value="ABC TRANSPORTER PERMEASE PROTEIN MJ0413-RELATED"/>
    <property type="match status" value="1"/>
</dbReference>
<dbReference type="Proteomes" id="UP000029920">
    <property type="component" value="Unassembled WGS sequence"/>
</dbReference>
<dbReference type="PANTHER" id="PTHR30151">
    <property type="entry name" value="ALKANE SULFONATE ABC TRANSPORTER-RELATED, MEMBRANE SUBUNIT"/>
    <property type="match status" value="1"/>
</dbReference>
<feature type="transmembrane region" description="Helical" evidence="7">
    <location>
        <begin position="101"/>
        <end position="118"/>
    </location>
</feature>
<keyword evidence="3" id="KW-1003">Cell membrane</keyword>
<dbReference type="InterPro" id="IPR035906">
    <property type="entry name" value="MetI-like_sf"/>
</dbReference>
<dbReference type="Pfam" id="PF00528">
    <property type="entry name" value="BPD_transp_1"/>
    <property type="match status" value="1"/>
</dbReference>
<feature type="transmembrane region" description="Helical" evidence="7">
    <location>
        <begin position="67"/>
        <end position="89"/>
    </location>
</feature>
<evidence type="ECO:0000259" key="8">
    <source>
        <dbReference type="PROSITE" id="PS50928"/>
    </source>
</evidence>
<evidence type="ECO:0000313" key="9">
    <source>
        <dbReference type="EMBL" id="TLE17238.1"/>
    </source>
</evidence>
<evidence type="ECO:0000313" key="10">
    <source>
        <dbReference type="Proteomes" id="UP000029920"/>
    </source>
</evidence>
<keyword evidence="4 7" id="KW-0812">Transmembrane</keyword>
<comment type="caution">
    <text evidence="9">The sequence shown here is derived from an EMBL/GenBank/DDBJ whole genome shotgun (WGS) entry which is preliminary data.</text>
</comment>
<organism evidence="9 10">
    <name type="scientific">Helicobacter apodemus</name>
    <dbReference type="NCBI Taxonomy" id="135569"/>
    <lineage>
        <taxon>Bacteria</taxon>
        <taxon>Pseudomonadati</taxon>
        <taxon>Campylobacterota</taxon>
        <taxon>Epsilonproteobacteria</taxon>
        <taxon>Campylobacterales</taxon>
        <taxon>Helicobacteraceae</taxon>
        <taxon>Helicobacter</taxon>
    </lineage>
</organism>
<protein>
    <submittedName>
        <fullName evidence="9">ABC transporter permease</fullName>
    </submittedName>
</protein>
<dbReference type="Gene3D" id="1.10.3720.10">
    <property type="entry name" value="MetI-like"/>
    <property type="match status" value="1"/>
</dbReference>
<dbReference type="InterPro" id="IPR000515">
    <property type="entry name" value="MetI-like"/>
</dbReference>
<proteinExistence type="inferred from homology"/>
<feature type="transmembrane region" description="Helical" evidence="7">
    <location>
        <begin position="190"/>
        <end position="211"/>
    </location>
</feature>
<evidence type="ECO:0000256" key="1">
    <source>
        <dbReference type="ARBA" id="ARBA00004651"/>
    </source>
</evidence>
<feature type="transmembrane region" description="Helical" evidence="7">
    <location>
        <begin position="125"/>
        <end position="145"/>
    </location>
</feature>
<comment type="subcellular location">
    <subcellularLocation>
        <location evidence="1 7">Cell membrane</location>
        <topology evidence="1 7">Multi-pass membrane protein</topology>
    </subcellularLocation>
</comment>
<reference evidence="9 10" key="1">
    <citation type="journal article" date="2014" name="Genome Announc.">
        <title>Draft genome sequences of eight enterohepatic helicobacter species isolated from both laboratory and wild rodents.</title>
        <authorList>
            <person name="Sheh A."/>
            <person name="Shen Z."/>
            <person name="Fox J.G."/>
        </authorList>
    </citation>
    <scope>NUCLEOTIDE SEQUENCE [LARGE SCALE GENOMIC DNA]</scope>
    <source>
        <strain evidence="9 10">MIT-03-7007</strain>
    </source>
</reference>
<name>A0A4U8UGX9_9HELI</name>
<dbReference type="SUPFAM" id="SSF161098">
    <property type="entry name" value="MetI-like"/>
    <property type="match status" value="1"/>
</dbReference>
<keyword evidence="10" id="KW-1185">Reference proteome</keyword>
<dbReference type="GO" id="GO:0055085">
    <property type="term" value="P:transmembrane transport"/>
    <property type="evidence" value="ECO:0007669"/>
    <property type="project" value="InterPro"/>
</dbReference>
<gene>
    <name evidence="9" type="ORF">LS72_000370</name>
</gene>
<dbReference type="RefSeq" id="WP_034553026.1">
    <property type="nucleotide sequence ID" value="NZ_JRPC02000001.1"/>
</dbReference>
<feature type="transmembrane region" description="Helical" evidence="7">
    <location>
        <begin position="37"/>
        <end position="55"/>
    </location>
</feature>
<evidence type="ECO:0000256" key="2">
    <source>
        <dbReference type="ARBA" id="ARBA00022448"/>
    </source>
</evidence>
<evidence type="ECO:0000256" key="6">
    <source>
        <dbReference type="ARBA" id="ARBA00023136"/>
    </source>
</evidence>
<dbReference type="CDD" id="cd06261">
    <property type="entry name" value="TM_PBP2"/>
    <property type="match status" value="1"/>
</dbReference>
<evidence type="ECO:0000256" key="4">
    <source>
        <dbReference type="ARBA" id="ARBA00022692"/>
    </source>
</evidence>
<dbReference type="PROSITE" id="PS50928">
    <property type="entry name" value="ABC_TM1"/>
    <property type="match status" value="1"/>
</dbReference>
<accession>A0A4U8UGX9</accession>
<comment type="similarity">
    <text evidence="7">Belongs to the binding-protein-dependent transport system permease family.</text>
</comment>
<keyword evidence="5 7" id="KW-1133">Transmembrane helix</keyword>
<evidence type="ECO:0000256" key="3">
    <source>
        <dbReference type="ARBA" id="ARBA00022475"/>
    </source>
</evidence>
<feature type="transmembrane region" description="Helical" evidence="7">
    <location>
        <begin position="165"/>
        <end position="183"/>
    </location>
</feature>
<dbReference type="EMBL" id="JRPC02000001">
    <property type="protein sequence ID" value="TLE17238.1"/>
    <property type="molecule type" value="Genomic_DNA"/>
</dbReference>
<keyword evidence="2 7" id="KW-0813">Transport</keyword>
<sequence length="254" mass="28474">MNRKNITFRIISLMLILGFLLFWEFSTHESYLEGGELPPFSIVFQTFIELLYNGVIQESILASLIRFILGLTIGSTLGIILGLLLGRFIPLEITLEPFIQFFRPISPIAWLPIIVLWFGIGEIGAIFIIAYAVFFPILLLSISGVRQIQPTLLMMANNFGASEWIIFKHIILPGTFVYIASGLKLAASIAWIHLVAAEMLGIQSGLGYLIIDGRNLLRIDIVLVAMLLIGFLGFGLHYLFSILERYIRSKLGNL</sequence>
<evidence type="ECO:0000256" key="7">
    <source>
        <dbReference type="RuleBase" id="RU363032"/>
    </source>
</evidence>
<feature type="transmembrane region" description="Helical" evidence="7">
    <location>
        <begin position="217"/>
        <end position="240"/>
    </location>
</feature>
<evidence type="ECO:0000256" key="5">
    <source>
        <dbReference type="ARBA" id="ARBA00022989"/>
    </source>
</evidence>
<feature type="domain" description="ABC transmembrane type-1" evidence="8">
    <location>
        <begin position="60"/>
        <end position="240"/>
    </location>
</feature>
<feature type="transmembrane region" description="Helical" evidence="7">
    <location>
        <begin position="7"/>
        <end position="25"/>
    </location>
</feature>
<keyword evidence="6 7" id="KW-0472">Membrane</keyword>
<dbReference type="AlphaFoldDB" id="A0A4U8UGX9"/>
<dbReference type="GO" id="GO:0005886">
    <property type="term" value="C:plasma membrane"/>
    <property type="evidence" value="ECO:0007669"/>
    <property type="project" value="UniProtKB-SubCell"/>
</dbReference>